<dbReference type="AlphaFoldDB" id="A0A6A6V7E2"/>
<gene>
    <name evidence="2" type="ORF">M011DRAFT_74361</name>
</gene>
<keyword evidence="3" id="KW-1185">Reference proteome</keyword>
<evidence type="ECO:0000313" key="3">
    <source>
        <dbReference type="Proteomes" id="UP000799440"/>
    </source>
</evidence>
<dbReference type="OrthoDB" id="3797113at2759"/>
<feature type="transmembrane region" description="Helical" evidence="1">
    <location>
        <begin position="260"/>
        <end position="285"/>
    </location>
</feature>
<evidence type="ECO:0000256" key="1">
    <source>
        <dbReference type="SAM" id="Phobius"/>
    </source>
</evidence>
<feature type="transmembrane region" description="Helical" evidence="1">
    <location>
        <begin position="371"/>
        <end position="392"/>
    </location>
</feature>
<keyword evidence="1" id="KW-1133">Transmembrane helix</keyword>
<keyword evidence="1" id="KW-0812">Transmembrane</keyword>
<protein>
    <submittedName>
        <fullName evidence="2">Uncharacterized protein</fullName>
    </submittedName>
</protein>
<accession>A0A6A6V7E2</accession>
<feature type="transmembrane region" description="Helical" evidence="1">
    <location>
        <begin position="297"/>
        <end position="322"/>
    </location>
</feature>
<dbReference type="Proteomes" id="UP000799440">
    <property type="component" value="Unassembled WGS sequence"/>
</dbReference>
<feature type="transmembrane region" description="Helical" evidence="1">
    <location>
        <begin position="105"/>
        <end position="123"/>
    </location>
</feature>
<dbReference type="EMBL" id="MU006576">
    <property type="protein sequence ID" value="KAF2746612.1"/>
    <property type="molecule type" value="Genomic_DNA"/>
</dbReference>
<sequence length="403" mass="46232">MRNCYNKTGASTALSCLFHDNSPTMTFQPRATSSPEDILQDPQVQAMISDRLRSTPMRSIYGDTQGTVFTRTELLGQLVVYILWCMILILLYSHTIRKRARWLQLAITSFFISTVLLAFRYGFIVGGNSVQPAYRYESSVVTLFQRLGMVFLFIAVLPYHDMHMFTKLAYYPVLAVLAILNFVYIVLDFVISSKALKEYKLWFNWAIGDRDFGLTLTSTEARRLLTLGDTMRTPWTLQKAMYSLGFPTQWYKERNAHLKIGIAIDYIALALSLFVCITAALPRIMRRKGEFGGSGTFSLLIAAFGLLLTTLFRVVVSTHYILHNWNKVQDVNYWYNTLELTAFDWETGFDFSKWPQTFVEGYRFTPNGFPIVQAVLEPLGIVISIAAMVSWYKARHRDQYGAH</sequence>
<keyword evidence="1" id="KW-0472">Membrane</keyword>
<name>A0A6A6V7E2_9PLEO</name>
<feature type="transmembrane region" description="Helical" evidence="1">
    <location>
        <begin position="143"/>
        <end position="161"/>
    </location>
</feature>
<feature type="transmembrane region" description="Helical" evidence="1">
    <location>
        <begin position="168"/>
        <end position="187"/>
    </location>
</feature>
<proteinExistence type="predicted"/>
<organism evidence="2 3">
    <name type="scientific">Sporormia fimetaria CBS 119925</name>
    <dbReference type="NCBI Taxonomy" id="1340428"/>
    <lineage>
        <taxon>Eukaryota</taxon>
        <taxon>Fungi</taxon>
        <taxon>Dikarya</taxon>
        <taxon>Ascomycota</taxon>
        <taxon>Pezizomycotina</taxon>
        <taxon>Dothideomycetes</taxon>
        <taxon>Pleosporomycetidae</taxon>
        <taxon>Pleosporales</taxon>
        <taxon>Sporormiaceae</taxon>
        <taxon>Sporormia</taxon>
    </lineage>
</organism>
<reference evidence="2" key="1">
    <citation type="journal article" date="2020" name="Stud. Mycol.">
        <title>101 Dothideomycetes genomes: a test case for predicting lifestyles and emergence of pathogens.</title>
        <authorList>
            <person name="Haridas S."/>
            <person name="Albert R."/>
            <person name="Binder M."/>
            <person name="Bloem J."/>
            <person name="Labutti K."/>
            <person name="Salamov A."/>
            <person name="Andreopoulos B."/>
            <person name="Baker S."/>
            <person name="Barry K."/>
            <person name="Bills G."/>
            <person name="Bluhm B."/>
            <person name="Cannon C."/>
            <person name="Castanera R."/>
            <person name="Culley D."/>
            <person name="Daum C."/>
            <person name="Ezra D."/>
            <person name="Gonzalez J."/>
            <person name="Henrissat B."/>
            <person name="Kuo A."/>
            <person name="Liang C."/>
            <person name="Lipzen A."/>
            <person name="Lutzoni F."/>
            <person name="Magnuson J."/>
            <person name="Mondo S."/>
            <person name="Nolan M."/>
            <person name="Ohm R."/>
            <person name="Pangilinan J."/>
            <person name="Park H.-J."/>
            <person name="Ramirez L."/>
            <person name="Alfaro M."/>
            <person name="Sun H."/>
            <person name="Tritt A."/>
            <person name="Yoshinaga Y."/>
            <person name="Zwiers L.-H."/>
            <person name="Turgeon B."/>
            <person name="Goodwin S."/>
            <person name="Spatafora J."/>
            <person name="Crous P."/>
            <person name="Grigoriev I."/>
        </authorList>
    </citation>
    <scope>NUCLEOTIDE SEQUENCE</scope>
    <source>
        <strain evidence="2">CBS 119925</strain>
    </source>
</reference>
<evidence type="ECO:0000313" key="2">
    <source>
        <dbReference type="EMBL" id="KAF2746612.1"/>
    </source>
</evidence>
<feature type="transmembrane region" description="Helical" evidence="1">
    <location>
        <begin position="74"/>
        <end position="93"/>
    </location>
</feature>